<name>A0A7C1NNK2_UNCW3</name>
<dbReference type="AlphaFoldDB" id="A0A7C1NNK2"/>
<dbReference type="Pfam" id="PF13941">
    <property type="entry name" value="MutL"/>
    <property type="match status" value="1"/>
</dbReference>
<organism evidence="1">
    <name type="scientific">candidate division WOR-3 bacterium</name>
    <dbReference type="NCBI Taxonomy" id="2052148"/>
    <lineage>
        <taxon>Bacteria</taxon>
        <taxon>Bacteria division WOR-3</taxon>
    </lineage>
</organism>
<gene>
    <name evidence="1" type="ORF">ENP94_01320</name>
</gene>
<comment type="caution">
    <text evidence="1">The sequence shown here is derived from an EMBL/GenBank/DDBJ whole genome shotgun (WGS) entry which is preliminary data.</text>
</comment>
<sequence length="604" mass="65124">MDKPKFDKEKITRILATDCGSTTTKAILIEKRGSEYRLIVRGEAPTTVEAPFEDVTKGVLNSVMEVEELSGVKLVKGEGIYKPKASEKEGTDIYISTSSAGGGLQMMVAGVVLTMTGESAARAALGAGAIVMDVIASNDGRLPHEKIERIRTLRPDMILLSGGVDGGTVSHVVELAELIAAADPKPRFGIGYNLPVIYAGNKDARELVLKTLKDKTSLVIVENIRPVLERENLGPARHKIHDLFMEHVMAHAPGYRKLMEWTDVPIMPTPGAVGLLIENIGKSQGIAVLGVDIGGATTDVFSVFQGIFNRTVSANLGMSYSVSNVLAEAGEKNIIRWLPLDIPTSEVRNRIRNKMIRPTTIPSTLEDLKLEQAIAREALRLALQHHKSMAVGLKGVQQERTISDAFAQARTGETLVNMMELALIVGSGGALSHAPRRAQAAMMLLDAFQPEGVTRLTVDSIFMMPHLGVLTEVHPEAAQEVFEKDCLIHLGTSISPAGQGKEGKTCVHVRIIKNNGETFEAKVNFGDIQCLPLPVGEKAKAVITPERGFDAGAGSGKTVEAEVEGGLSGVIIDARGRPLVLPEDDNTRRQQLNKWAKQLNAYPD</sequence>
<evidence type="ECO:0000313" key="1">
    <source>
        <dbReference type="EMBL" id="HEA86636.1"/>
    </source>
</evidence>
<dbReference type="InterPro" id="IPR006230">
    <property type="entry name" value="MutL"/>
</dbReference>
<dbReference type="EMBL" id="DSLG01000002">
    <property type="protein sequence ID" value="HEA86636.1"/>
    <property type="molecule type" value="Genomic_DNA"/>
</dbReference>
<reference evidence="1" key="1">
    <citation type="journal article" date="2020" name="mSystems">
        <title>Genome- and Community-Level Interaction Insights into Carbon Utilization and Element Cycling Functions of Hydrothermarchaeota in Hydrothermal Sediment.</title>
        <authorList>
            <person name="Zhou Z."/>
            <person name="Liu Y."/>
            <person name="Xu W."/>
            <person name="Pan J."/>
            <person name="Luo Z.H."/>
            <person name="Li M."/>
        </authorList>
    </citation>
    <scope>NUCLEOTIDE SEQUENCE [LARGE SCALE GENOMIC DNA]</scope>
    <source>
        <strain evidence="1">SpSt-265</strain>
    </source>
</reference>
<proteinExistence type="predicted"/>
<protein>
    <submittedName>
        <fullName evidence="1">Methylaspartate mutase</fullName>
    </submittedName>
</protein>
<accession>A0A7C1NNK2</accession>